<evidence type="ECO:0000313" key="1">
    <source>
        <dbReference type="EMBL" id="RMI89182.1"/>
    </source>
</evidence>
<name>A0A421NYY7_9MOLU</name>
<dbReference type="Proteomes" id="UP000283896">
    <property type="component" value="Unassembled WGS sequence"/>
</dbReference>
<sequence>MTVIGHIYFLNQPINYRKRTKKYIITFKIKKPFLLNRVFFFRTYYSLNKLSIASLSS</sequence>
<organism evidence="2 3">
    <name type="scientific">Candidatus Phytoplasma solani</name>
    <dbReference type="NCBI Taxonomy" id="69896"/>
    <lineage>
        <taxon>Bacteria</taxon>
        <taxon>Bacillati</taxon>
        <taxon>Mycoplasmatota</taxon>
        <taxon>Mollicutes</taxon>
        <taxon>Acholeplasmatales</taxon>
        <taxon>Acholeplasmataceae</taxon>
        <taxon>Candidatus Phytoplasma</taxon>
        <taxon>16SrXII (Stolbur group)</taxon>
    </lineage>
</organism>
<comment type="caution">
    <text evidence="2">The sequence shown here is derived from an EMBL/GenBank/DDBJ whole genome shotgun (WGS) entry which is preliminary data.</text>
</comment>
<evidence type="ECO:0000313" key="3">
    <source>
        <dbReference type="Proteomes" id="UP000283896"/>
    </source>
</evidence>
<accession>A0A421NYY7</accession>
<reference evidence="3" key="1">
    <citation type="submission" date="2016-11" db="EMBL/GenBank/DDBJ databases">
        <title>Genome sequence of Candidatus Phytoplasma solani strain SA-1.</title>
        <authorList>
            <person name="Haryono M."/>
            <person name="Samarzija I."/>
            <person name="Seruga Music M."/>
            <person name="Hogenhout S."/>
            <person name="Kuo C.-H."/>
        </authorList>
    </citation>
    <scope>NUCLEOTIDE SEQUENCE [LARGE SCALE GENOMIC DNA]</scope>
    <source>
        <strain evidence="3">SA-1</strain>
    </source>
</reference>
<dbReference type="AlphaFoldDB" id="A0A421NYY7"/>
<reference evidence="2" key="2">
    <citation type="journal article" date="2019" name="Syst. Appl. Microbiol.">
        <title>The genome of 'Candidatus Phytoplasma solani' strain SA-1 is highly dynamic and prone to adopting foreign sequences.</title>
        <authorList>
            <person name="Music M.S."/>
            <person name="Samarzija I."/>
            <person name="Hogenhout S.A."/>
            <person name="Haryono M."/>
            <person name="Cho S.T."/>
            <person name="Kuo C.H."/>
        </authorList>
    </citation>
    <scope>NUCLEOTIDE SEQUENCE</scope>
    <source>
        <strain evidence="2">SA-1</strain>
    </source>
</reference>
<dbReference type="EMBL" id="MPBG01000001">
    <property type="protein sequence ID" value="RMI89182.1"/>
    <property type="molecule type" value="Genomic_DNA"/>
</dbReference>
<keyword evidence="3" id="KW-1185">Reference proteome</keyword>
<dbReference type="EMBL" id="MPBG01000001">
    <property type="protein sequence ID" value="RMI89200.1"/>
    <property type="molecule type" value="Genomic_DNA"/>
</dbReference>
<protein>
    <submittedName>
        <fullName evidence="2">Uncharacterized protein</fullName>
    </submittedName>
</protein>
<evidence type="ECO:0000313" key="2">
    <source>
        <dbReference type="EMBL" id="RMI89200.1"/>
    </source>
</evidence>
<gene>
    <name evidence="1" type="ORF">PSSA1_v1c0620</name>
    <name evidence="2" type="ORF">PSSA1_v1c0800</name>
</gene>
<proteinExistence type="predicted"/>